<protein>
    <submittedName>
        <fullName evidence="1">Uncharacterized protein</fullName>
    </submittedName>
</protein>
<accession>A0ABT8WFH6</accession>
<gene>
    <name evidence="1" type="ORF">Q4Q35_18850</name>
</gene>
<evidence type="ECO:0000313" key="1">
    <source>
        <dbReference type="EMBL" id="MDO5971866.1"/>
    </source>
</evidence>
<feature type="non-terminal residue" evidence="1">
    <location>
        <position position="1"/>
    </location>
</feature>
<evidence type="ECO:0000313" key="2">
    <source>
        <dbReference type="Proteomes" id="UP001176883"/>
    </source>
</evidence>
<comment type="caution">
    <text evidence="1">The sequence shown here is derived from an EMBL/GenBank/DDBJ whole genome shotgun (WGS) entry which is preliminary data.</text>
</comment>
<sequence length="79" mass="8468">RVLHPNATNPSTVTNLNTIAQFIGQQTMHTNSIDSSHGGGQIVELEFAPTTDQVALYAVNSVENGSDVRIDNFSIDLAN</sequence>
<reference evidence="1" key="1">
    <citation type="submission" date="2023-07" db="EMBL/GenBank/DDBJ databases">
        <title>Two novel species in the genus Flavivirga.</title>
        <authorList>
            <person name="Kwon K."/>
        </authorList>
    </citation>
    <scope>NUCLEOTIDE SEQUENCE</scope>
    <source>
        <strain evidence="1">KCTC 52353</strain>
    </source>
</reference>
<dbReference type="EMBL" id="JAUOEK010000175">
    <property type="protein sequence ID" value="MDO5971866.1"/>
    <property type="molecule type" value="Genomic_DNA"/>
</dbReference>
<keyword evidence="2" id="KW-1185">Reference proteome</keyword>
<name>A0ABT8WFH6_9FLAO</name>
<organism evidence="1 2">
    <name type="scientific">Flavivirga aquimarina</name>
    <dbReference type="NCBI Taxonomy" id="2027862"/>
    <lineage>
        <taxon>Bacteria</taxon>
        <taxon>Pseudomonadati</taxon>
        <taxon>Bacteroidota</taxon>
        <taxon>Flavobacteriia</taxon>
        <taxon>Flavobacteriales</taxon>
        <taxon>Flavobacteriaceae</taxon>
        <taxon>Flavivirga</taxon>
    </lineage>
</organism>
<dbReference type="Proteomes" id="UP001176883">
    <property type="component" value="Unassembled WGS sequence"/>
</dbReference>
<proteinExistence type="predicted"/>
<dbReference type="RefSeq" id="WP_303279581.1">
    <property type="nucleotide sequence ID" value="NZ_JAUOEK010000175.1"/>
</dbReference>